<dbReference type="Pfam" id="PF01171">
    <property type="entry name" value="ATP_bind_3"/>
    <property type="match status" value="1"/>
</dbReference>
<comment type="domain">
    <text evidence="8">The N-terminal region contains the highly conserved SGGXDS motif, predicted to be a P-loop motif involved in ATP binding.</text>
</comment>
<protein>
    <recommendedName>
        <fullName evidence="8">tRNA(Ile)-lysidine synthase</fullName>
        <ecNumber evidence="8">6.3.4.19</ecNumber>
    </recommendedName>
    <alternativeName>
        <fullName evidence="8">tRNA(Ile)-2-lysyl-cytidine synthase</fullName>
    </alternativeName>
    <alternativeName>
        <fullName evidence="8">tRNA(Ile)-lysidine synthetase</fullName>
    </alternativeName>
</protein>
<evidence type="ECO:0000256" key="4">
    <source>
        <dbReference type="ARBA" id="ARBA00022694"/>
    </source>
</evidence>
<evidence type="ECO:0000256" key="5">
    <source>
        <dbReference type="ARBA" id="ARBA00022741"/>
    </source>
</evidence>
<keyword evidence="11" id="KW-1185">Reference proteome</keyword>
<reference evidence="10" key="1">
    <citation type="submission" date="2022-07" db="EMBL/GenBank/DDBJ databases">
        <title>Enhanced cultured diversity of the mouse gut microbiota enables custom-made synthetic communities.</title>
        <authorList>
            <person name="Afrizal A."/>
        </authorList>
    </citation>
    <scope>NUCLEOTIDE SEQUENCE</scope>
    <source>
        <strain evidence="10">DSM 28593</strain>
    </source>
</reference>
<evidence type="ECO:0000256" key="1">
    <source>
        <dbReference type="ARBA" id="ARBA00004496"/>
    </source>
</evidence>
<dbReference type="Proteomes" id="UP001205748">
    <property type="component" value="Unassembled WGS sequence"/>
</dbReference>
<dbReference type="NCBIfam" id="TIGR02432">
    <property type="entry name" value="lysidine_TilS_N"/>
    <property type="match status" value="1"/>
</dbReference>
<evidence type="ECO:0000313" key="10">
    <source>
        <dbReference type="EMBL" id="MCR1899044.1"/>
    </source>
</evidence>
<accession>A0AAE3HHC3</accession>
<proteinExistence type="inferred from homology"/>
<evidence type="ECO:0000313" key="11">
    <source>
        <dbReference type="Proteomes" id="UP001205748"/>
    </source>
</evidence>
<comment type="catalytic activity">
    <reaction evidence="7 8">
        <text>cytidine(34) in tRNA(Ile2) + L-lysine + ATP = lysidine(34) in tRNA(Ile2) + AMP + diphosphate + H(+)</text>
        <dbReference type="Rhea" id="RHEA:43744"/>
        <dbReference type="Rhea" id="RHEA-COMP:10625"/>
        <dbReference type="Rhea" id="RHEA-COMP:10670"/>
        <dbReference type="ChEBI" id="CHEBI:15378"/>
        <dbReference type="ChEBI" id="CHEBI:30616"/>
        <dbReference type="ChEBI" id="CHEBI:32551"/>
        <dbReference type="ChEBI" id="CHEBI:33019"/>
        <dbReference type="ChEBI" id="CHEBI:82748"/>
        <dbReference type="ChEBI" id="CHEBI:83665"/>
        <dbReference type="ChEBI" id="CHEBI:456215"/>
        <dbReference type="EC" id="6.3.4.19"/>
    </reaction>
</comment>
<dbReference type="EMBL" id="JANKAS010000006">
    <property type="protein sequence ID" value="MCR1899044.1"/>
    <property type="molecule type" value="Genomic_DNA"/>
</dbReference>
<dbReference type="InterPro" id="IPR012094">
    <property type="entry name" value="tRNA_Ile_lys_synt"/>
</dbReference>
<name>A0AAE3HHC3_9FIRM</name>
<keyword evidence="6 8" id="KW-0067">ATP-binding</keyword>
<dbReference type="RefSeq" id="WP_257530973.1">
    <property type="nucleotide sequence ID" value="NZ_JANKAS010000006.1"/>
</dbReference>
<dbReference type="HAMAP" id="MF_01161">
    <property type="entry name" value="tRNA_Ile_lys_synt"/>
    <property type="match status" value="1"/>
</dbReference>
<comment type="function">
    <text evidence="8">Ligates lysine onto the cytidine present at position 34 of the AUA codon-specific tRNA(Ile) that contains the anticodon CAU, in an ATP-dependent manner. Cytidine is converted to lysidine, thus changing the amino acid specificity of the tRNA from methionine to isoleucine.</text>
</comment>
<feature type="binding site" evidence="8">
    <location>
        <begin position="26"/>
        <end position="31"/>
    </location>
    <ligand>
        <name>ATP</name>
        <dbReference type="ChEBI" id="CHEBI:30616"/>
    </ligand>
</feature>
<dbReference type="SUPFAM" id="SSF82829">
    <property type="entry name" value="MesJ substrate recognition domain-like"/>
    <property type="match status" value="1"/>
</dbReference>
<dbReference type="SUPFAM" id="SSF56037">
    <property type="entry name" value="PheT/TilS domain"/>
    <property type="match status" value="1"/>
</dbReference>
<evidence type="ECO:0000256" key="3">
    <source>
        <dbReference type="ARBA" id="ARBA00022598"/>
    </source>
</evidence>
<keyword evidence="4 8" id="KW-0819">tRNA processing</keyword>
<comment type="similarity">
    <text evidence="8">Belongs to the tRNA(Ile)-lysidine synthase family.</text>
</comment>
<dbReference type="PANTHER" id="PTHR43033">
    <property type="entry name" value="TRNA(ILE)-LYSIDINE SYNTHASE-RELATED"/>
    <property type="match status" value="1"/>
</dbReference>
<dbReference type="Pfam" id="PF11734">
    <property type="entry name" value="TilS_C"/>
    <property type="match status" value="1"/>
</dbReference>
<gene>
    <name evidence="8 10" type="primary">tilS</name>
    <name evidence="10" type="ORF">NSA47_08625</name>
</gene>
<dbReference type="SUPFAM" id="SSF52402">
    <property type="entry name" value="Adenine nucleotide alpha hydrolases-like"/>
    <property type="match status" value="1"/>
</dbReference>
<dbReference type="CDD" id="cd01992">
    <property type="entry name" value="TilS_N"/>
    <property type="match status" value="1"/>
</dbReference>
<keyword evidence="3 8" id="KW-0436">Ligase</keyword>
<dbReference type="InterPro" id="IPR012796">
    <property type="entry name" value="Lysidine-tRNA-synth_C"/>
</dbReference>
<evidence type="ECO:0000256" key="2">
    <source>
        <dbReference type="ARBA" id="ARBA00022490"/>
    </source>
</evidence>
<dbReference type="GO" id="GO:0005737">
    <property type="term" value="C:cytoplasm"/>
    <property type="evidence" value="ECO:0007669"/>
    <property type="project" value="UniProtKB-SubCell"/>
</dbReference>
<evidence type="ECO:0000256" key="7">
    <source>
        <dbReference type="ARBA" id="ARBA00048539"/>
    </source>
</evidence>
<dbReference type="PANTHER" id="PTHR43033:SF1">
    <property type="entry name" value="TRNA(ILE)-LYSIDINE SYNTHASE-RELATED"/>
    <property type="match status" value="1"/>
</dbReference>
<dbReference type="InterPro" id="IPR014729">
    <property type="entry name" value="Rossmann-like_a/b/a_fold"/>
</dbReference>
<dbReference type="Gene3D" id="3.40.50.620">
    <property type="entry name" value="HUPs"/>
    <property type="match status" value="1"/>
</dbReference>
<dbReference type="EC" id="6.3.4.19" evidence="8"/>
<dbReference type="InterPro" id="IPR011063">
    <property type="entry name" value="TilS/TtcA_N"/>
</dbReference>
<comment type="subcellular location">
    <subcellularLocation>
        <location evidence="1 8">Cytoplasm</location>
    </subcellularLocation>
</comment>
<dbReference type="NCBIfam" id="TIGR02433">
    <property type="entry name" value="lysidine_TilS_C"/>
    <property type="match status" value="1"/>
</dbReference>
<feature type="domain" description="Lysidine-tRNA(Ile) synthetase C-terminal" evidence="9">
    <location>
        <begin position="384"/>
        <end position="456"/>
    </location>
</feature>
<evidence type="ECO:0000256" key="8">
    <source>
        <dbReference type="HAMAP-Rule" id="MF_01161"/>
    </source>
</evidence>
<dbReference type="SMART" id="SM00977">
    <property type="entry name" value="TilS_C"/>
    <property type="match status" value="1"/>
</dbReference>
<keyword evidence="2 8" id="KW-0963">Cytoplasm</keyword>
<dbReference type="GO" id="GO:0005524">
    <property type="term" value="F:ATP binding"/>
    <property type="evidence" value="ECO:0007669"/>
    <property type="project" value="UniProtKB-UniRule"/>
</dbReference>
<evidence type="ECO:0000256" key="6">
    <source>
        <dbReference type="ARBA" id="ARBA00022840"/>
    </source>
</evidence>
<evidence type="ECO:0000259" key="9">
    <source>
        <dbReference type="SMART" id="SM00977"/>
    </source>
</evidence>
<keyword evidence="5 8" id="KW-0547">Nucleotide-binding</keyword>
<sequence length="468" mass="55059">MRNKVVEYINKHKMLNRGDGILVGVSGGPDSICLLHILKSIQKEYSLQVMAVHINHQLRGKQADKDEKYVLDLCLQWDIPCFAYKIDIEGLSQQKGVSIEEAGREARYEKYFELKKQYNLQKIALGQHRDDNAETILMRILRGTGPEGLKGIPPHREDGVIRPLLAITRKEIEEYCGVHHLSPCIDQSNLQPIYLRNKLRLEVIPYLEKFNSNFRENLNHLGEIIGEQQDFVDHAVEELWNGHREFVQDGVAFSTDWFEGLSPFIKKQMLRRGIKWVKNDLKEIEFTHIQMIVKMLENDENTTWTLDLPGEIIAKRQYEKIMLLRRKKNQVKDFEYSLPINTEIPIEEVNKTFKSYFVKREEVGIIKDTSYKKYFDMDKLQATPIIRNRRPGDKFFPIGLRGSKKLKEYFIDLKIPRDQRDSIPIVVVNQEILWIVGHRVDRRYIVDQTTKNILVIEYFKIREEQHGK</sequence>
<dbReference type="GO" id="GO:0032267">
    <property type="term" value="F:tRNA(Ile)-lysidine synthase activity"/>
    <property type="evidence" value="ECO:0007669"/>
    <property type="project" value="UniProtKB-EC"/>
</dbReference>
<dbReference type="GO" id="GO:0006400">
    <property type="term" value="P:tRNA modification"/>
    <property type="evidence" value="ECO:0007669"/>
    <property type="project" value="UniProtKB-UniRule"/>
</dbReference>
<dbReference type="InterPro" id="IPR012795">
    <property type="entry name" value="tRNA_Ile_lys_synt_N"/>
</dbReference>
<dbReference type="AlphaFoldDB" id="A0AAE3HHC3"/>
<organism evidence="10 11">
    <name type="scientific">Irregularibacter muris</name>
    <dbReference type="NCBI Taxonomy" id="1796619"/>
    <lineage>
        <taxon>Bacteria</taxon>
        <taxon>Bacillati</taxon>
        <taxon>Bacillota</taxon>
        <taxon>Clostridia</taxon>
        <taxon>Eubacteriales</taxon>
        <taxon>Eubacteriaceae</taxon>
        <taxon>Irregularibacter</taxon>
    </lineage>
</organism>
<comment type="caution">
    <text evidence="10">The sequence shown here is derived from an EMBL/GenBank/DDBJ whole genome shotgun (WGS) entry which is preliminary data.</text>
</comment>